<gene>
    <name evidence="2" type="ORF">IG617_15130</name>
</gene>
<organism evidence="2 3">
    <name type="scientific">Roseibium polysiphoniae</name>
    <dbReference type="NCBI Taxonomy" id="2571221"/>
    <lineage>
        <taxon>Bacteria</taxon>
        <taxon>Pseudomonadati</taxon>
        <taxon>Pseudomonadota</taxon>
        <taxon>Alphaproteobacteria</taxon>
        <taxon>Hyphomicrobiales</taxon>
        <taxon>Stappiaceae</taxon>
        <taxon>Roseibium</taxon>
    </lineage>
</organism>
<dbReference type="Proteomes" id="UP000615687">
    <property type="component" value="Unassembled WGS sequence"/>
</dbReference>
<dbReference type="RefSeq" id="WP_153771666.1">
    <property type="nucleotide sequence ID" value="NZ_JACYXJ010000005.1"/>
</dbReference>
<dbReference type="EMBL" id="JACYXJ010000005">
    <property type="protein sequence ID" value="MBD8877630.1"/>
    <property type="molecule type" value="Genomic_DNA"/>
</dbReference>
<reference evidence="2 3" key="1">
    <citation type="submission" date="2020-09" db="EMBL/GenBank/DDBJ databases">
        <title>The genome sequence of type strain Labrenzia polysiphoniae KACC 19711.</title>
        <authorList>
            <person name="Liu Y."/>
        </authorList>
    </citation>
    <scope>NUCLEOTIDE SEQUENCE [LARGE SCALE GENOMIC DNA]</scope>
    <source>
        <strain evidence="2 3">KACC 19711</strain>
    </source>
</reference>
<dbReference type="SUPFAM" id="SSF54909">
    <property type="entry name" value="Dimeric alpha+beta barrel"/>
    <property type="match status" value="1"/>
</dbReference>
<dbReference type="Gene3D" id="3.30.70.100">
    <property type="match status" value="1"/>
</dbReference>
<sequence>MKKGYIVARVQIHDPEGFKTYLDIGLPSLDRFGGRSLVLGGQYTTFEGQERERHVVIEFDSYQTALDCYNSPEYQAAAEVRKRYAETDLVVVEGT</sequence>
<dbReference type="InterPro" id="IPR010753">
    <property type="entry name" value="DUF1330"/>
</dbReference>
<comment type="caution">
    <text evidence="2">The sequence shown here is derived from an EMBL/GenBank/DDBJ whole genome shotgun (WGS) entry which is preliminary data.</text>
</comment>
<keyword evidence="3" id="KW-1185">Reference proteome</keyword>
<dbReference type="Pfam" id="PF07045">
    <property type="entry name" value="DUF1330"/>
    <property type="match status" value="1"/>
</dbReference>
<name>A0ABR9CCJ3_9HYPH</name>
<dbReference type="InterPro" id="IPR011008">
    <property type="entry name" value="Dimeric_a/b-barrel"/>
</dbReference>
<accession>A0ABR9CCJ3</accession>
<proteinExistence type="predicted"/>
<evidence type="ECO:0000313" key="2">
    <source>
        <dbReference type="EMBL" id="MBD8877630.1"/>
    </source>
</evidence>
<dbReference type="PANTHER" id="PTHR41521:SF4">
    <property type="entry name" value="BLR0684 PROTEIN"/>
    <property type="match status" value="1"/>
</dbReference>
<feature type="domain" description="DUF1330" evidence="1">
    <location>
        <begin position="3"/>
        <end position="94"/>
    </location>
</feature>
<protein>
    <submittedName>
        <fullName evidence="2">DUF1330 domain-containing protein</fullName>
    </submittedName>
</protein>
<evidence type="ECO:0000313" key="3">
    <source>
        <dbReference type="Proteomes" id="UP000615687"/>
    </source>
</evidence>
<dbReference type="PANTHER" id="PTHR41521">
    <property type="match status" value="1"/>
</dbReference>
<evidence type="ECO:0000259" key="1">
    <source>
        <dbReference type="Pfam" id="PF07045"/>
    </source>
</evidence>